<dbReference type="Proteomes" id="UP000280759">
    <property type="component" value="Unassembled WGS sequence"/>
</dbReference>
<accession>A0A3P5XZZ4</accession>
<keyword evidence="2" id="KW-1185">Reference proteome</keyword>
<reference evidence="1 2" key="1">
    <citation type="submission" date="2018-10" db="EMBL/GenBank/DDBJ databases">
        <authorList>
            <consortium name="Molecular Microbiology and Infection Unit (UMMI)"/>
            <person name="Machado M."/>
        </authorList>
    </citation>
    <scope>NUCLEOTIDE SEQUENCE [LARGE SCALE GENOMIC DNA]</scope>
    <source>
        <strain evidence="1">FMV2238.02</strain>
    </source>
</reference>
<name>A0A3P5XZZ4_STRCB</name>
<evidence type="ECO:0000313" key="2">
    <source>
        <dbReference type="Proteomes" id="UP000280759"/>
    </source>
</evidence>
<dbReference type="AlphaFoldDB" id="A0A3P5XZZ4"/>
<protein>
    <submittedName>
        <fullName evidence="1">Uncharacterized protein</fullName>
    </submittedName>
</protein>
<organism evidence="1 2">
    <name type="scientific">Streptococcus canis</name>
    <dbReference type="NCBI Taxonomy" id="1329"/>
    <lineage>
        <taxon>Bacteria</taxon>
        <taxon>Bacillati</taxon>
        <taxon>Bacillota</taxon>
        <taxon>Bacilli</taxon>
        <taxon>Lactobacillales</taxon>
        <taxon>Streptococcaceae</taxon>
        <taxon>Streptococcus</taxon>
    </lineage>
</organism>
<gene>
    <name evidence="1" type="ORF">FMV2238Y02_14150</name>
</gene>
<evidence type="ECO:0000313" key="1">
    <source>
        <dbReference type="EMBL" id="VDC42940.1"/>
    </source>
</evidence>
<dbReference type="RefSeq" id="WP_014612652.1">
    <property type="nucleotide sequence ID" value="NZ_BJOW01000021.1"/>
</dbReference>
<proteinExistence type="predicted"/>
<dbReference type="EMBL" id="UXEP01000019">
    <property type="protein sequence ID" value="VDC42940.1"/>
    <property type="molecule type" value="Genomic_DNA"/>
</dbReference>
<sequence>MRSIEELKAIAEYILEHMTDSEKAHFPNMTREEIKGLIIKYDSSRT</sequence>